<dbReference type="EMBL" id="VUOD01000003">
    <property type="protein sequence ID" value="KAA2285479.1"/>
    <property type="molecule type" value="Genomic_DNA"/>
</dbReference>
<accession>A0A5B2ZBN5</accession>
<gene>
    <name evidence="1" type="ORF">F0415_05780</name>
</gene>
<dbReference type="Proteomes" id="UP000322165">
    <property type="component" value="Unassembled WGS sequence"/>
</dbReference>
<reference evidence="1 2" key="1">
    <citation type="submission" date="2019-09" db="EMBL/GenBank/DDBJ databases">
        <title>Arenimonas chukotkensis sp. nov., a bacterium isolated from Chukotka hot spring, Arctic region, Russia.</title>
        <authorList>
            <person name="Zayulina K.S."/>
            <person name="Prokofeva M.I."/>
            <person name="Elcheninov A.G."/>
            <person name="Novikov A."/>
            <person name="Kochetkova T.V."/>
            <person name="Kublanov I.V."/>
        </authorList>
    </citation>
    <scope>NUCLEOTIDE SEQUENCE [LARGE SCALE GENOMIC DNA]</scope>
    <source>
        <strain evidence="1 2">3729k</strain>
    </source>
</reference>
<protein>
    <submittedName>
        <fullName evidence="1">Uncharacterized protein</fullName>
    </submittedName>
</protein>
<organism evidence="1 2">
    <name type="scientific">Arenimonas fontis</name>
    <dbReference type="NCBI Taxonomy" id="2608255"/>
    <lineage>
        <taxon>Bacteria</taxon>
        <taxon>Pseudomonadati</taxon>
        <taxon>Pseudomonadota</taxon>
        <taxon>Gammaproteobacteria</taxon>
        <taxon>Lysobacterales</taxon>
        <taxon>Lysobacteraceae</taxon>
        <taxon>Arenimonas</taxon>
    </lineage>
</organism>
<comment type="caution">
    <text evidence="1">The sequence shown here is derived from an EMBL/GenBank/DDBJ whole genome shotgun (WGS) entry which is preliminary data.</text>
</comment>
<name>A0A5B2ZBN5_9GAMM</name>
<dbReference type="AlphaFoldDB" id="A0A5B2ZBN5"/>
<keyword evidence="2" id="KW-1185">Reference proteome</keyword>
<sequence>MVHIRQARLCARGARAFFLRYGLDWTGFLRDGIPADELEATGDALTARVCALAREEAAARG</sequence>
<evidence type="ECO:0000313" key="1">
    <source>
        <dbReference type="EMBL" id="KAA2285479.1"/>
    </source>
</evidence>
<evidence type="ECO:0000313" key="2">
    <source>
        <dbReference type="Proteomes" id="UP000322165"/>
    </source>
</evidence>
<reference evidence="1 2" key="2">
    <citation type="submission" date="2019-09" db="EMBL/GenBank/DDBJ databases">
        <authorList>
            <person name="Mazur A."/>
        </authorList>
    </citation>
    <scope>NUCLEOTIDE SEQUENCE [LARGE SCALE GENOMIC DNA]</scope>
    <source>
        <strain evidence="1 2">3729k</strain>
    </source>
</reference>
<proteinExistence type="predicted"/>